<evidence type="ECO:0000256" key="1">
    <source>
        <dbReference type="ARBA" id="ARBA00000815"/>
    </source>
</evidence>
<dbReference type="Pfam" id="PF02872">
    <property type="entry name" value="5_nucleotid_C"/>
    <property type="match status" value="1"/>
</dbReference>
<dbReference type="GO" id="GO:0000166">
    <property type="term" value="F:nucleotide binding"/>
    <property type="evidence" value="ECO:0007669"/>
    <property type="project" value="UniProtKB-KW"/>
</dbReference>
<protein>
    <recommendedName>
        <fullName evidence="3">5'-nucleotidase</fullName>
        <ecNumber evidence="3">3.1.3.5</ecNumber>
    </recommendedName>
</protein>
<dbReference type="Gene3D" id="3.90.780.10">
    <property type="entry name" value="5'-Nucleotidase, C-terminal domain"/>
    <property type="match status" value="1"/>
</dbReference>
<evidence type="ECO:0000256" key="7">
    <source>
        <dbReference type="RuleBase" id="RU362119"/>
    </source>
</evidence>
<keyword evidence="4" id="KW-0479">Metal-binding</keyword>
<dbReference type="GO" id="GO:0008253">
    <property type="term" value="F:5'-nucleotidase activity"/>
    <property type="evidence" value="ECO:0007669"/>
    <property type="project" value="UniProtKB-EC"/>
</dbReference>
<evidence type="ECO:0000256" key="3">
    <source>
        <dbReference type="ARBA" id="ARBA00012643"/>
    </source>
</evidence>
<feature type="non-terminal residue" evidence="9">
    <location>
        <position position="1"/>
    </location>
</feature>
<evidence type="ECO:0000256" key="2">
    <source>
        <dbReference type="ARBA" id="ARBA00006654"/>
    </source>
</evidence>
<dbReference type="InterPro" id="IPR008334">
    <property type="entry name" value="5'-Nucleotdase_C"/>
</dbReference>
<feature type="domain" description="5'-Nucleotidase C-terminal" evidence="8">
    <location>
        <begin position="90"/>
        <end position="262"/>
    </location>
</feature>
<comment type="similarity">
    <text evidence="2 7">Belongs to the 5'-nucleotidase family.</text>
</comment>
<dbReference type="EC" id="3.1.3.5" evidence="3"/>
<evidence type="ECO:0000259" key="8">
    <source>
        <dbReference type="Pfam" id="PF02872"/>
    </source>
</evidence>
<dbReference type="FunFam" id="3.90.780.10:FF:000001">
    <property type="entry name" value="NT5E isoform 3"/>
    <property type="match status" value="1"/>
</dbReference>
<dbReference type="InterPro" id="IPR029052">
    <property type="entry name" value="Metallo-depent_PP-like"/>
</dbReference>
<keyword evidence="5 7" id="KW-0547">Nucleotide-binding</keyword>
<evidence type="ECO:0000313" key="10">
    <source>
        <dbReference type="Proteomes" id="UP000230750"/>
    </source>
</evidence>
<keyword evidence="6 7" id="KW-0378">Hydrolase</keyword>
<dbReference type="OrthoDB" id="7722975at2759"/>
<accession>A0A2G8LBN1</accession>
<dbReference type="PRINTS" id="PR01607">
    <property type="entry name" value="APYRASEFAMLY"/>
</dbReference>
<dbReference type="SUPFAM" id="SSF56300">
    <property type="entry name" value="Metallo-dependent phosphatases"/>
    <property type="match status" value="1"/>
</dbReference>
<dbReference type="Gene3D" id="3.60.21.10">
    <property type="match status" value="1"/>
</dbReference>
<dbReference type="GO" id="GO:0009166">
    <property type="term" value="P:nucleotide catabolic process"/>
    <property type="evidence" value="ECO:0007669"/>
    <property type="project" value="InterPro"/>
</dbReference>
<proteinExistence type="inferred from homology"/>
<comment type="catalytic activity">
    <reaction evidence="1">
        <text>a ribonucleoside 5'-phosphate + H2O = a ribonucleoside + phosphate</text>
        <dbReference type="Rhea" id="RHEA:12484"/>
        <dbReference type="ChEBI" id="CHEBI:15377"/>
        <dbReference type="ChEBI" id="CHEBI:18254"/>
        <dbReference type="ChEBI" id="CHEBI:43474"/>
        <dbReference type="ChEBI" id="CHEBI:58043"/>
        <dbReference type="EC" id="3.1.3.5"/>
    </reaction>
</comment>
<dbReference type="EMBL" id="MRZV01000135">
    <property type="protein sequence ID" value="PIK57676.1"/>
    <property type="molecule type" value="Genomic_DNA"/>
</dbReference>
<sequence length="327" mass="35878">TPPTDDVVIGPYPTVIHPDRAPRDQVLVVQDFTWGKYLGFLQVTFNDDGKITHFSGNPITLDATVEQDSDTLAEIARFSAPMEATIGVSIGTSYVLLDGTRMSCRTKECNLGNVVTDAMLEDQVTFKGEEWWSDVSIAITNAGAIRATIPAGDLSIGDVNSVLPFLNTNDILELHGKYILEALEKSVQDYDPIALPGKFLQVSGLLISYDLSKEPGSRVLSVEARCSECSVPDYEPLQLDKIYRLIVPKYIAHGGDGYTMISDNKISHITGNLDAAALTNYLRKHSPILKGIERRIQVKSSDSVKVRPLLFLFAPLVSFFIRDGIAT</sequence>
<dbReference type="GO" id="GO:0046872">
    <property type="term" value="F:metal ion binding"/>
    <property type="evidence" value="ECO:0007669"/>
    <property type="project" value="UniProtKB-KW"/>
</dbReference>
<name>A0A2G8LBN1_STIJA</name>
<dbReference type="InterPro" id="IPR036907">
    <property type="entry name" value="5'-Nucleotdase_C_sf"/>
</dbReference>
<dbReference type="PANTHER" id="PTHR11575">
    <property type="entry name" value="5'-NUCLEOTIDASE-RELATED"/>
    <property type="match status" value="1"/>
</dbReference>
<dbReference type="Proteomes" id="UP000230750">
    <property type="component" value="Unassembled WGS sequence"/>
</dbReference>
<keyword evidence="10" id="KW-1185">Reference proteome</keyword>
<evidence type="ECO:0000256" key="5">
    <source>
        <dbReference type="ARBA" id="ARBA00022741"/>
    </source>
</evidence>
<dbReference type="STRING" id="307972.A0A2G8LBN1"/>
<evidence type="ECO:0000256" key="4">
    <source>
        <dbReference type="ARBA" id="ARBA00022723"/>
    </source>
</evidence>
<dbReference type="PANTHER" id="PTHR11575:SF24">
    <property type="entry name" value="5'-NUCLEOTIDASE"/>
    <property type="match status" value="1"/>
</dbReference>
<comment type="caution">
    <text evidence="9">The sequence shown here is derived from an EMBL/GenBank/DDBJ whole genome shotgun (WGS) entry which is preliminary data.</text>
</comment>
<dbReference type="InterPro" id="IPR006179">
    <property type="entry name" value="5_nucleotidase/apyrase"/>
</dbReference>
<organism evidence="9 10">
    <name type="scientific">Stichopus japonicus</name>
    <name type="common">Sea cucumber</name>
    <dbReference type="NCBI Taxonomy" id="307972"/>
    <lineage>
        <taxon>Eukaryota</taxon>
        <taxon>Metazoa</taxon>
        <taxon>Echinodermata</taxon>
        <taxon>Eleutherozoa</taxon>
        <taxon>Echinozoa</taxon>
        <taxon>Holothuroidea</taxon>
        <taxon>Aspidochirotacea</taxon>
        <taxon>Aspidochirotida</taxon>
        <taxon>Stichopodidae</taxon>
        <taxon>Apostichopus</taxon>
    </lineage>
</organism>
<dbReference type="AlphaFoldDB" id="A0A2G8LBN1"/>
<gene>
    <name evidence="9" type="ORF">BSL78_05408</name>
</gene>
<evidence type="ECO:0000256" key="6">
    <source>
        <dbReference type="ARBA" id="ARBA00022801"/>
    </source>
</evidence>
<reference evidence="9 10" key="1">
    <citation type="journal article" date="2017" name="PLoS Biol.">
        <title>The sea cucumber genome provides insights into morphological evolution and visceral regeneration.</title>
        <authorList>
            <person name="Zhang X."/>
            <person name="Sun L."/>
            <person name="Yuan J."/>
            <person name="Sun Y."/>
            <person name="Gao Y."/>
            <person name="Zhang L."/>
            <person name="Li S."/>
            <person name="Dai H."/>
            <person name="Hamel J.F."/>
            <person name="Liu C."/>
            <person name="Yu Y."/>
            <person name="Liu S."/>
            <person name="Lin W."/>
            <person name="Guo K."/>
            <person name="Jin S."/>
            <person name="Xu P."/>
            <person name="Storey K.B."/>
            <person name="Huan P."/>
            <person name="Zhang T."/>
            <person name="Zhou Y."/>
            <person name="Zhang J."/>
            <person name="Lin C."/>
            <person name="Li X."/>
            <person name="Xing L."/>
            <person name="Huo D."/>
            <person name="Sun M."/>
            <person name="Wang L."/>
            <person name="Mercier A."/>
            <person name="Li F."/>
            <person name="Yang H."/>
            <person name="Xiang J."/>
        </authorList>
    </citation>
    <scope>NUCLEOTIDE SEQUENCE [LARGE SCALE GENOMIC DNA]</scope>
    <source>
        <strain evidence="9">Shaxun</strain>
        <tissue evidence="9">Muscle</tissue>
    </source>
</reference>
<dbReference type="SUPFAM" id="SSF55816">
    <property type="entry name" value="5'-nucleotidase (syn. UDP-sugar hydrolase), C-terminal domain"/>
    <property type="match status" value="1"/>
</dbReference>
<evidence type="ECO:0000313" key="9">
    <source>
        <dbReference type="EMBL" id="PIK57676.1"/>
    </source>
</evidence>